<dbReference type="OrthoDB" id="6363036at2759"/>
<evidence type="ECO:0000256" key="1">
    <source>
        <dbReference type="SAM" id="MobiDB-lite"/>
    </source>
</evidence>
<dbReference type="EMBL" id="GDIQ01063368">
    <property type="protein sequence ID" value="JAN31369.1"/>
    <property type="molecule type" value="Transcribed_RNA"/>
</dbReference>
<feature type="compositionally biased region" description="Polar residues" evidence="1">
    <location>
        <begin position="104"/>
        <end position="113"/>
    </location>
</feature>
<organism evidence="2">
    <name type="scientific">Daphnia magna</name>
    <dbReference type="NCBI Taxonomy" id="35525"/>
    <lineage>
        <taxon>Eukaryota</taxon>
        <taxon>Metazoa</taxon>
        <taxon>Ecdysozoa</taxon>
        <taxon>Arthropoda</taxon>
        <taxon>Crustacea</taxon>
        <taxon>Branchiopoda</taxon>
        <taxon>Diplostraca</taxon>
        <taxon>Cladocera</taxon>
        <taxon>Anomopoda</taxon>
        <taxon>Daphniidae</taxon>
        <taxon>Daphnia</taxon>
    </lineage>
</organism>
<sequence length="406" mass="45863">MVAYFLKMMSDTSSKIGVTSPRIKMKFAFVLLLVIFVTDVTPILEEQSDIIFKKYATMKIMEDCYGKEAVNNMLSEVALAYARCRGKPSFLPILEQIGSFNLEQASEEPQVTQTESLTEPLTDPPTTTTTTSATSTTTPTPDTSVKQVPYAVYRPPAVKIPQEVVDQYPPFGYDDPRFWLGYFPPNRRLQFQQRFPYGDSGYYYGGPVSPGAYRWKRAEHRTLPEDNQEIVEELPVVTEGSQPTGPFAFPFANNMFSKHEAILGNATCVMKEIGFIGDDMQPNYSNIRKRIDNLPVTAELKADLIDGIETCQQFTSCIPTKTYSDIPVLREMVTPYAFFKCFKGRKIEACMKKDLREKFVSLLTGLPASRGKQMRDETASEVQANMDGVFNMIYGFDMNSRSTSFF</sequence>
<feature type="region of interest" description="Disordered" evidence="1">
    <location>
        <begin position="104"/>
        <end position="143"/>
    </location>
</feature>
<proteinExistence type="predicted"/>
<dbReference type="AlphaFoldDB" id="A0A0P5LAW2"/>
<protein>
    <submittedName>
        <fullName evidence="2">Uncharacterized protein</fullName>
    </submittedName>
</protein>
<reference evidence="2" key="1">
    <citation type="submission" date="2015-10" db="EMBL/GenBank/DDBJ databases">
        <title>EvidentialGene: Evidence-directed Construction of Complete mRNA Transcriptomes without Genomes.</title>
        <authorList>
            <person name="Gilbert D.G."/>
        </authorList>
    </citation>
    <scope>NUCLEOTIDE SEQUENCE</scope>
</reference>
<accession>A0A0P5LAW2</accession>
<name>A0A0P5LAW2_9CRUS</name>
<evidence type="ECO:0000313" key="2">
    <source>
        <dbReference type="EMBL" id="JAN31369.1"/>
    </source>
</evidence>
<feature type="compositionally biased region" description="Low complexity" evidence="1">
    <location>
        <begin position="114"/>
        <end position="143"/>
    </location>
</feature>